<gene>
    <name evidence="1" type="ORF">I5776_10240</name>
</gene>
<dbReference type="Proteomes" id="UP000595691">
    <property type="component" value="Chromosome"/>
</dbReference>
<organism evidence="1 2">
    <name type="scientific">Heyndrickxia vini</name>
    <dbReference type="NCBI Taxonomy" id="1476025"/>
    <lineage>
        <taxon>Bacteria</taxon>
        <taxon>Bacillati</taxon>
        <taxon>Bacillota</taxon>
        <taxon>Bacilli</taxon>
        <taxon>Bacillales</taxon>
        <taxon>Bacillaceae</taxon>
        <taxon>Heyndrickxia</taxon>
    </lineage>
</organism>
<keyword evidence="2" id="KW-1185">Reference proteome</keyword>
<evidence type="ECO:0000313" key="1">
    <source>
        <dbReference type="EMBL" id="QQZ11233.1"/>
    </source>
</evidence>
<dbReference type="RefSeq" id="WP_202780503.1">
    <property type="nucleotide sequence ID" value="NZ_CP065425.1"/>
</dbReference>
<name>A0ABX7E7G1_9BACI</name>
<accession>A0ABX7E7G1</accession>
<protein>
    <submittedName>
        <fullName evidence="1">Uncharacterized protein</fullName>
    </submittedName>
</protein>
<dbReference type="EMBL" id="CP065425">
    <property type="protein sequence ID" value="QQZ11233.1"/>
    <property type="molecule type" value="Genomic_DNA"/>
</dbReference>
<evidence type="ECO:0000313" key="2">
    <source>
        <dbReference type="Proteomes" id="UP000595691"/>
    </source>
</evidence>
<sequence length="282" mass="32317">MIKLLLSIFLVLTIYPFYTYTYASNIQTNGFPINFQIESQHWKEVNKIIPKMSKFTVIDVESGKSFDVQRRAGKHHADVQPLTRKDTKIMKDIYHGHWSWRRRAILILAKDRLITASMHGMPHGAGALQNGFPGHFCIHFIGSTTHKTERSDLSHQLMILKAAGKIDEYLVNATPNQVTDALMVFIKNGDKGLIKKVAISKQKNIEKQINKLDKIDTIRWNRQATNKTDAQIISYTVPVDLQMFIKEKGALKTRVSFQLMRTSPLTPWKVTIDSLLSEIEKK</sequence>
<reference evidence="1 2" key="1">
    <citation type="submission" date="2020-11" db="EMBL/GenBank/DDBJ databases">
        <title>Taxonomic evaluation of the Bacillus sporothermodurans group of bacteria based on whole genome sequences.</title>
        <authorList>
            <person name="Fiedler G."/>
            <person name="Herbstmann A.-D."/>
            <person name="Doll E."/>
            <person name="Wenning M."/>
            <person name="Brinks E."/>
            <person name="Kabisch J."/>
            <person name="Breitenwieser F."/>
            <person name="Lappann M."/>
            <person name="Boehnlein C."/>
            <person name="Franz C."/>
        </authorList>
    </citation>
    <scope>NUCLEOTIDE SEQUENCE [LARGE SCALE GENOMIC DNA]</scope>
    <source>
        <strain evidence="1 2">JCM 19841</strain>
    </source>
</reference>
<proteinExistence type="predicted"/>